<evidence type="ECO:0000259" key="2">
    <source>
        <dbReference type="Pfam" id="PF00005"/>
    </source>
</evidence>
<evidence type="ECO:0000256" key="1">
    <source>
        <dbReference type="ARBA" id="ARBA00022448"/>
    </source>
</evidence>
<sequence length="247" mass="25925">AKNLARVEMGALAARKPNQLSGGQQQRVALARALAARADCLLLDEPLSNLDARLRLHMRQELRSLVKSTGTTAVYVTHDQKEAMSMADRIAVMNAGQVVQVGTAEEIYDRPRSRFVADFLGEANFVEGRVAGASGPTVEVATPVGKLFALAAAATACGPQVTCCIRPERIWLAPAPGGDGPEGAAELAGSVVGCVYLGDLRQYTCELAGGARWKVSVLSHCGRPIAPGQDVLLRVGPEDVALLPASS</sequence>
<dbReference type="AlphaFoldDB" id="X0TGD2"/>
<dbReference type="EMBL" id="BARS01018941">
    <property type="protein sequence ID" value="GAF86371.1"/>
    <property type="molecule type" value="Genomic_DNA"/>
</dbReference>
<protein>
    <recommendedName>
        <fullName evidence="5">ABC transporter domain-containing protein</fullName>
    </recommendedName>
</protein>
<dbReference type="Pfam" id="PF00005">
    <property type="entry name" value="ABC_tran"/>
    <property type="match status" value="1"/>
</dbReference>
<accession>X0TGD2</accession>
<dbReference type="InterPro" id="IPR003439">
    <property type="entry name" value="ABC_transporter-like_ATP-bd"/>
</dbReference>
<evidence type="ECO:0000313" key="4">
    <source>
        <dbReference type="EMBL" id="GAF86371.1"/>
    </source>
</evidence>
<dbReference type="InterPro" id="IPR008995">
    <property type="entry name" value="Mo/tungstate-bd_C_term_dom"/>
</dbReference>
<dbReference type="InterPro" id="IPR050093">
    <property type="entry name" value="ABC_SmlMolc_Importer"/>
</dbReference>
<reference evidence="4" key="1">
    <citation type="journal article" date="2014" name="Front. Microbiol.">
        <title>High frequency of phylogenetically diverse reductive dehalogenase-homologous genes in deep subseafloor sedimentary metagenomes.</title>
        <authorList>
            <person name="Kawai M."/>
            <person name="Futagami T."/>
            <person name="Toyoda A."/>
            <person name="Takaki Y."/>
            <person name="Nishi S."/>
            <person name="Hori S."/>
            <person name="Arai W."/>
            <person name="Tsubouchi T."/>
            <person name="Morono Y."/>
            <person name="Uchiyama I."/>
            <person name="Ito T."/>
            <person name="Fujiyama A."/>
            <person name="Inagaki F."/>
            <person name="Takami H."/>
        </authorList>
    </citation>
    <scope>NUCLEOTIDE SEQUENCE</scope>
    <source>
        <strain evidence="4">Expedition CK06-06</strain>
    </source>
</reference>
<name>X0TGD2_9ZZZZ</name>
<feature type="domain" description="Transport-associated OB type 2" evidence="3">
    <location>
        <begin position="164"/>
        <end position="243"/>
    </location>
</feature>
<dbReference type="GO" id="GO:0043190">
    <property type="term" value="C:ATP-binding cassette (ABC) transporter complex"/>
    <property type="evidence" value="ECO:0007669"/>
    <property type="project" value="InterPro"/>
</dbReference>
<dbReference type="PROSITE" id="PS00211">
    <property type="entry name" value="ABC_TRANSPORTER_1"/>
    <property type="match status" value="1"/>
</dbReference>
<organism evidence="4">
    <name type="scientific">marine sediment metagenome</name>
    <dbReference type="NCBI Taxonomy" id="412755"/>
    <lineage>
        <taxon>unclassified sequences</taxon>
        <taxon>metagenomes</taxon>
        <taxon>ecological metagenomes</taxon>
    </lineage>
</organism>
<dbReference type="Pfam" id="PF08402">
    <property type="entry name" value="TOBE_2"/>
    <property type="match status" value="1"/>
</dbReference>
<feature type="domain" description="ABC transporter" evidence="2">
    <location>
        <begin position="3"/>
        <end position="47"/>
    </location>
</feature>
<dbReference type="SUPFAM" id="SSF50331">
    <property type="entry name" value="MOP-like"/>
    <property type="match status" value="1"/>
</dbReference>
<evidence type="ECO:0000259" key="3">
    <source>
        <dbReference type="Pfam" id="PF08402"/>
    </source>
</evidence>
<dbReference type="InterPro" id="IPR027417">
    <property type="entry name" value="P-loop_NTPase"/>
</dbReference>
<dbReference type="GO" id="GO:0016887">
    <property type="term" value="F:ATP hydrolysis activity"/>
    <property type="evidence" value="ECO:0007669"/>
    <property type="project" value="InterPro"/>
</dbReference>
<dbReference type="GO" id="GO:0005524">
    <property type="term" value="F:ATP binding"/>
    <property type="evidence" value="ECO:0007669"/>
    <property type="project" value="InterPro"/>
</dbReference>
<dbReference type="Gene3D" id="3.40.50.300">
    <property type="entry name" value="P-loop containing nucleotide triphosphate hydrolases"/>
    <property type="match status" value="1"/>
</dbReference>
<dbReference type="PANTHER" id="PTHR42781">
    <property type="entry name" value="SPERMIDINE/PUTRESCINE IMPORT ATP-BINDING PROTEIN POTA"/>
    <property type="match status" value="1"/>
</dbReference>
<feature type="non-terminal residue" evidence="4">
    <location>
        <position position="1"/>
    </location>
</feature>
<dbReference type="InterPro" id="IPR013611">
    <property type="entry name" value="Transp-assoc_OB_typ2"/>
</dbReference>
<keyword evidence="1" id="KW-0813">Transport</keyword>
<dbReference type="GO" id="GO:0022857">
    <property type="term" value="F:transmembrane transporter activity"/>
    <property type="evidence" value="ECO:0007669"/>
    <property type="project" value="InterPro"/>
</dbReference>
<gene>
    <name evidence="4" type="ORF">S01H1_30747</name>
</gene>
<dbReference type="Gene3D" id="2.40.50.100">
    <property type="match status" value="1"/>
</dbReference>
<proteinExistence type="predicted"/>
<dbReference type="SUPFAM" id="SSF52540">
    <property type="entry name" value="P-loop containing nucleoside triphosphate hydrolases"/>
    <property type="match status" value="1"/>
</dbReference>
<dbReference type="PANTHER" id="PTHR42781:SF4">
    <property type="entry name" value="SPERMIDINE_PUTRESCINE IMPORT ATP-BINDING PROTEIN POTA"/>
    <property type="match status" value="1"/>
</dbReference>
<comment type="caution">
    <text evidence="4">The sequence shown here is derived from an EMBL/GenBank/DDBJ whole genome shotgun (WGS) entry which is preliminary data.</text>
</comment>
<evidence type="ECO:0008006" key="5">
    <source>
        <dbReference type="Google" id="ProtNLM"/>
    </source>
</evidence>
<dbReference type="InterPro" id="IPR017871">
    <property type="entry name" value="ABC_transporter-like_CS"/>
</dbReference>